<organism evidence="1 2">
    <name type="scientific">Caerostris extrusa</name>
    <name type="common">Bark spider</name>
    <name type="synonym">Caerostris bankana</name>
    <dbReference type="NCBI Taxonomy" id="172846"/>
    <lineage>
        <taxon>Eukaryota</taxon>
        <taxon>Metazoa</taxon>
        <taxon>Ecdysozoa</taxon>
        <taxon>Arthropoda</taxon>
        <taxon>Chelicerata</taxon>
        <taxon>Arachnida</taxon>
        <taxon>Araneae</taxon>
        <taxon>Araneomorphae</taxon>
        <taxon>Entelegynae</taxon>
        <taxon>Araneoidea</taxon>
        <taxon>Araneidae</taxon>
        <taxon>Caerostris</taxon>
    </lineage>
</organism>
<reference evidence="1 2" key="1">
    <citation type="submission" date="2021-06" db="EMBL/GenBank/DDBJ databases">
        <title>Caerostris extrusa draft genome.</title>
        <authorList>
            <person name="Kono N."/>
            <person name="Arakawa K."/>
        </authorList>
    </citation>
    <scope>NUCLEOTIDE SEQUENCE [LARGE SCALE GENOMIC DNA]</scope>
</reference>
<protein>
    <submittedName>
        <fullName evidence="1">Uncharacterized protein</fullName>
    </submittedName>
</protein>
<sequence>MHCCWSATGGLPFLLPLLSPKLGAHSLQFPRYRKTRGICIVIEIVGYFCWYLHLNMHWYLYYLGKHFEIAYIEDLHLSCPLLQNWLNLS</sequence>
<comment type="caution">
    <text evidence="1">The sequence shown here is derived from an EMBL/GenBank/DDBJ whole genome shotgun (WGS) entry which is preliminary data.</text>
</comment>
<accession>A0AAV4R6E5</accession>
<gene>
    <name evidence="1" type="ORF">CEXT_745231</name>
</gene>
<keyword evidence="2" id="KW-1185">Reference proteome</keyword>
<dbReference type="Proteomes" id="UP001054945">
    <property type="component" value="Unassembled WGS sequence"/>
</dbReference>
<dbReference type="AlphaFoldDB" id="A0AAV4R6E5"/>
<name>A0AAV4R6E5_CAEEX</name>
<dbReference type="EMBL" id="BPLR01007295">
    <property type="protein sequence ID" value="GIY15896.1"/>
    <property type="molecule type" value="Genomic_DNA"/>
</dbReference>
<evidence type="ECO:0000313" key="2">
    <source>
        <dbReference type="Proteomes" id="UP001054945"/>
    </source>
</evidence>
<proteinExistence type="predicted"/>
<evidence type="ECO:0000313" key="1">
    <source>
        <dbReference type="EMBL" id="GIY15896.1"/>
    </source>
</evidence>